<dbReference type="InterPro" id="IPR047146">
    <property type="entry name" value="Cyt_P450_E_CYP52_fungi"/>
</dbReference>
<accession>A0A0C9U613</accession>
<dbReference type="InterPro" id="IPR036396">
    <property type="entry name" value="Cyt_P450_sf"/>
</dbReference>
<dbReference type="InterPro" id="IPR001128">
    <property type="entry name" value="Cyt_P450"/>
</dbReference>
<evidence type="ECO:0000256" key="3">
    <source>
        <dbReference type="ARBA" id="ARBA00022617"/>
    </source>
</evidence>
<gene>
    <name evidence="8" type="ORF">M422DRAFT_268868</name>
</gene>
<reference evidence="8 9" key="1">
    <citation type="submission" date="2014-06" db="EMBL/GenBank/DDBJ databases">
        <title>Evolutionary Origins and Diversification of the Mycorrhizal Mutualists.</title>
        <authorList>
            <consortium name="DOE Joint Genome Institute"/>
            <consortium name="Mycorrhizal Genomics Consortium"/>
            <person name="Kohler A."/>
            <person name="Kuo A."/>
            <person name="Nagy L.G."/>
            <person name="Floudas D."/>
            <person name="Copeland A."/>
            <person name="Barry K.W."/>
            <person name="Cichocki N."/>
            <person name="Veneault-Fourrey C."/>
            <person name="LaButti K."/>
            <person name="Lindquist E.A."/>
            <person name="Lipzen A."/>
            <person name="Lundell T."/>
            <person name="Morin E."/>
            <person name="Murat C."/>
            <person name="Riley R."/>
            <person name="Ohm R."/>
            <person name="Sun H."/>
            <person name="Tunlid A."/>
            <person name="Henrissat B."/>
            <person name="Grigoriev I.V."/>
            <person name="Hibbett D.S."/>
            <person name="Martin F."/>
        </authorList>
    </citation>
    <scope>NUCLEOTIDE SEQUENCE [LARGE SCALE GENOMIC DNA]</scope>
    <source>
        <strain evidence="8 9">SS14</strain>
    </source>
</reference>
<evidence type="ECO:0000313" key="9">
    <source>
        <dbReference type="Proteomes" id="UP000054279"/>
    </source>
</evidence>
<dbReference type="GO" id="GO:0016705">
    <property type="term" value="F:oxidoreductase activity, acting on paired donors, with incorporation or reduction of molecular oxygen"/>
    <property type="evidence" value="ECO:0007669"/>
    <property type="project" value="InterPro"/>
</dbReference>
<comment type="cofactor">
    <cofactor evidence="1">
        <name>heme</name>
        <dbReference type="ChEBI" id="CHEBI:30413"/>
    </cofactor>
</comment>
<evidence type="ECO:0000313" key="8">
    <source>
        <dbReference type="EMBL" id="KIJ29734.1"/>
    </source>
</evidence>
<dbReference type="EMBL" id="KN837277">
    <property type="protein sequence ID" value="KIJ29734.1"/>
    <property type="molecule type" value="Genomic_DNA"/>
</dbReference>
<keyword evidence="7" id="KW-0503">Monooxygenase</keyword>
<keyword evidence="6" id="KW-0408">Iron</keyword>
<dbReference type="HOGENOM" id="CLU_001570_27_0_1"/>
<dbReference type="GO" id="GO:0005506">
    <property type="term" value="F:iron ion binding"/>
    <property type="evidence" value="ECO:0007669"/>
    <property type="project" value="InterPro"/>
</dbReference>
<name>A0A0C9U613_SPHS4</name>
<evidence type="ECO:0000256" key="7">
    <source>
        <dbReference type="ARBA" id="ARBA00023033"/>
    </source>
</evidence>
<keyword evidence="4" id="KW-0479">Metal-binding</keyword>
<dbReference type="Pfam" id="PF00067">
    <property type="entry name" value="p450"/>
    <property type="match status" value="1"/>
</dbReference>
<dbReference type="PANTHER" id="PTHR24287">
    <property type="entry name" value="P450, PUTATIVE (EUROFUNG)-RELATED"/>
    <property type="match status" value="1"/>
</dbReference>
<sequence>MARPFFSKDHISDVDIFERTSVITLDLFAARSNKSRPIDIQDLVSLFTLDSASEFLFGIRLDTPSRPLTEPGKVKLGPKGSMVIDRSDEFDVFTEAFERVAVLITQRGAQGPTWPLLELFKDLIEEPIQVIMDWLDLLVKVALKKKMKSLGIVPETKDAVFLDFLASQTDDFEHIRYELVTYLIVSRDTCVSSSMKSSDCTPSAPLVARTSGDVPPVIPTSNGPMHFPRRTQVMMASLLLHRRYNLWGKDADEFLPERWLDEKTLINVNSTPFMYCPFSGRPHNCIGQEFAFNETAYFLVRLLQRFKAFELAPQCQPTGSLPNPAWNGKPGRQSVEQIVPAINTTIHSKYLQHMTYHLSPTVTNSWKVVAAHGNSSAVILGQVVPAPALTSSGRVILTT</sequence>
<dbReference type="GO" id="GO:0020037">
    <property type="term" value="F:heme binding"/>
    <property type="evidence" value="ECO:0007669"/>
    <property type="project" value="InterPro"/>
</dbReference>
<evidence type="ECO:0000256" key="1">
    <source>
        <dbReference type="ARBA" id="ARBA00001971"/>
    </source>
</evidence>
<protein>
    <recommendedName>
        <fullName evidence="10">Cytochrome P450</fullName>
    </recommendedName>
</protein>
<organism evidence="8 9">
    <name type="scientific">Sphaerobolus stellatus (strain SS14)</name>
    <dbReference type="NCBI Taxonomy" id="990650"/>
    <lineage>
        <taxon>Eukaryota</taxon>
        <taxon>Fungi</taxon>
        <taxon>Dikarya</taxon>
        <taxon>Basidiomycota</taxon>
        <taxon>Agaricomycotina</taxon>
        <taxon>Agaricomycetes</taxon>
        <taxon>Phallomycetidae</taxon>
        <taxon>Geastrales</taxon>
        <taxon>Sphaerobolaceae</taxon>
        <taxon>Sphaerobolus</taxon>
    </lineage>
</organism>
<keyword evidence="3" id="KW-0349">Heme</keyword>
<dbReference type="Gene3D" id="1.10.630.10">
    <property type="entry name" value="Cytochrome P450"/>
    <property type="match status" value="2"/>
</dbReference>
<proteinExistence type="inferred from homology"/>
<dbReference type="OrthoDB" id="1470350at2759"/>
<evidence type="ECO:0000256" key="5">
    <source>
        <dbReference type="ARBA" id="ARBA00023002"/>
    </source>
</evidence>
<dbReference type="GO" id="GO:0004497">
    <property type="term" value="F:monooxygenase activity"/>
    <property type="evidence" value="ECO:0007669"/>
    <property type="project" value="UniProtKB-KW"/>
</dbReference>
<dbReference type="SUPFAM" id="SSF48264">
    <property type="entry name" value="Cytochrome P450"/>
    <property type="match status" value="1"/>
</dbReference>
<evidence type="ECO:0000256" key="6">
    <source>
        <dbReference type="ARBA" id="ARBA00023004"/>
    </source>
</evidence>
<evidence type="ECO:0008006" key="10">
    <source>
        <dbReference type="Google" id="ProtNLM"/>
    </source>
</evidence>
<dbReference type="PANTHER" id="PTHR24287:SF1">
    <property type="entry name" value="P450, PUTATIVE (EUROFUNG)-RELATED"/>
    <property type="match status" value="1"/>
</dbReference>
<dbReference type="AlphaFoldDB" id="A0A0C9U613"/>
<dbReference type="Proteomes" id="UP000054279">
    <property type="component" value="Unassembled WGS sequence"/>
</dbReference>
<keyword evidence="5" id="KW-0560">Oxidoreductase</keyword>
<evidence type="ECO:0000256" key="4">
    <source>
        <dbReference type="ARBA" id="ARBA00022723"/>
    </source>
</evidence>
<keyword evidence="9" id="KW-1185">Reference proteome</keyword>
<comment type="similarity">
    <text evidence="2">Belongs to the cytochrome P450 family.</text>
</comment>
<evidence type="ECO:0000256" key="2">
    <source>
        <dbReference type="ARBA" id="ARBA00010617"/>
    </source>
</evidence>